<dbReference type="EMBL" id="ONZQ02000016">
    <property type="protein sequence ID" value="SPO06683.1"/>
    <property type="molecule type" value="Genomic_DNA"/>
</dbReference>
<proteinExistence type="predicted"/>
<comment type="caution">
    <text evidence="2">The sequence shown here is derived from an EMBL/GenBank/DDBJ whole genome shotgun (WGS) entry which is preliminary data.</text>
</comment>
<evidence type="ECO:0000313" key="2">
    <source>
        <dbReference type="EMBL" id="SPO06683.1"/>
    </source>
</evidence>
<protein>
    <submittedName>
        <fullName evidence="2">Uncharacterized protein</fullName>
    </submittedName>
</protein>
<feature type="region of interest" description="Disordered" evidence="1">
    <location>
        <begin position="171"/>
        <end position="190"/>
    </location>
</feature>
<dbReference type="AlphaFoldDB" id="A0AAE8N7N2"/>
<organism evidence="2 3">
    <name type="scientific">Cephalotrichum gorgonifer</name>
    <dbReference type="NCBI Taxonomy" id="2041049"/>
    <lineage>
        <taxon>Eukaryota</taxon>
        <taxon>Fungi</taxon>
        <taxon>Dikarya</taxon>
        <taxon>Ascomycota</taxon>
        <taxon>Pezizomycotina</taxon>
        <taxon>Sordariomycetes</taxon>
        <taxon>Hypocreomycetidae</taxon>
        <taxon>Microascales</taxon>
        <taxon>Microascaceae</taxon>
        <taxon>Cephalotrichum</taxon>
    </lineage>
</organism>
<name>A0AAE8N7N2_9PEZI</name>
<evidence type="ECO:0000313" key="3">
    <source>
        <dbReference type="Proteomes" id="UP001187682"/>
    </source>
</evidence>
<sequence>MQTESAAALAGVLRQVKGPCSTFASARVRVSHASSSRSTPPQAGGQIPSSGDISTWRILFVKSLRNHTPPDPHRDLYLIAVLIALAQKQRRDRTIFPIDSPVHFTAHLLVTEPATKILHLYTANVASAFLDKLDFPSSPPASDKPLDIVHRCIALKPYEALVPRVAFGLAPSDGDGCSGRGRAEDDEEEG</sequence>
<dbReference type="Proteomes" id="UP001187682">
    <property type="component" value="Unassembled WGS sequence"/>
</dbReference>
<accession>A0AAE8N7N2</accession>
<reference evidence="2" key="1">
    <citation type="submission" date="2018-03" db="EMBL/GenBank/DDBJ databases">
        <authorList>
            <person name="Guldener U."/>
        </authorList>
    </citation>
    <scope>NUCLEOTIDE SEQUENCE</scope>
</reference>
<evidence type="ECO:0000256" key="1">
    <source>
        <dbReference type="SAM" id="MobiDB-lite"/>
    </source>
</evidence>
<gene>
    <name evidence="2" type="ORF">DNG_09375</name>
</gene>
<keyword evidence="3" id="KW-1185">Reference proteome</keyword>